<dbReference type="Gene3D" id="3.40.50.1820">
    <property type="entry name" value="alpha/beta hydrolase"/>
    <property type="match status" value="1"/>
</dbReference>
<evidence type="ECO:0000256" key="3">
    <source>
        <dbReference type="PROSITE-ProRule" id="PRU00339"/>
    </source>
</evidence>
<dbReference type="InterPro" id="IPR012908">
    <property type="entry name" value="PGAP1-ab_dom-like"/>
</dbReference>
<feature type="domain" description="GPI inositol-deacylase PGAP1-like alpha/beta" evidence="5">
    <location>
        <begin position="86"/>
        <end position="208"/>
    </location>
</feature>
<name>A0A9P4QK94_9PLEO</name>
<feature type="domain" description="DUF7779" evidence="6">
    <location>
        <begin position="628"/>
        <end position="717"/>
    </location>
</feature>
<dbReference type="Gene3D" id="1.25.40.10">
    <property type="entry name" value="Tetratricopeptide repeat domain"/>
    <property type="match status" value="2"/>
</dbReference>
<dbReference type="SUPFAM" id="SSF52540">
    <property type="entry name" value="P-loop containing nucleoside triphosphate hydrolases"/>
    <property type="match status" value="1"/>
</dbReference>
<protein>
    <recommendedName>
        <fullName evidence="2 4">GPI inositol-deacylase</fullName>
        <ecNumber evidence="4">3.1.-.-</ecNumber>
    </recommendedName>
</protein>
<dbReference type="PANTHER" id="PTHR35205">
    <property type="entry name" value="NB-ARC AND TPR DOMAIN PROTEIN"/>
    <property type="match status" value="1"/>
</dbReference>
<dbReference type="Proteomes" id="UP000799444">
    <property type="component" value="Unassembled WGS sequence"/>
</dbReference>
<dbReference type="SMART" id="SM00028">
    <property type="entry name" value="TPR"/>
    <property type="match status" value="3"/>
</dbReference>
<dbReference type="GO" id="GO:0016788">
    <property type="term" value="F:hydrolase activity, acting on ester bonds"/>
    <property type="evidence" value="ECO:0007669"/>
    <property type="project" value="InterPro"/>
</dbReference>
<evidence type="ECO:0000259" key="6">
    <source>
        <dbReference type="Pfam" id="PF25000"/>
    </source>
</evidence>
<dbReference type="SUPFAM" id="SSF48452">
    <property type="entry name" value="TPR-like"/>
    <property type="match status" value="2"/>
</dbReference>
<proteinExistence type="inferred from homology"/>
<keyword evidence="4" id="KW-0472">Membrane</keyword>
<accession>A0A9P4QK94</accession>
<evidence type="ECO:0000256" key="2">
    <source>
        <dbReference type="ARBA" id="ARBA00015856"/>
    </source>
</evidence>
<evidence type="ECO:0000313" key="8">
    <source>
        <dbReference type="Proteomes" id="UP000799444"/>
    </source>
</evidence>
<reference evidence="7" key="1">
    <citation type="journal article" date="2020" name="Stud. Mycol.">
        <title>101 Dothideomycetes genomes: a test case for predicting lifestyles and emergence of pathogens.</title>
        <authorList>
            <person name="Haridas S."/>
            <person name="Albert R."/>
            <person name="Binder M."/>
            <person name="Bloem J."/>
            <person name="Labutti K."/>
            <person name="Salamov A."/>
            <person name="Andreopoulos B."/>
            <person name="Baker S."/>
            <person name="Barry K."/>
            <person name="Bills G."/>
            <person name="Bluhm B."/>
            <person name="Cannon C."/>
            <person name="Castanera R."/>
            <person name="Culley D."/>
            <person name="Daum C."/>
            <person name="Ezra D."/>
            <person name="Gonzalez J."/>
            <person name="Henrissat B."/>
            <person name="Kuo A."/>
            <person name="Liang C."/>
            <person name="Lipzen A."/>
            <person name="Lutzoni F."/>
            <person name="Magnuson J."/>
            <person name="Mondo S."/>
            <person name="Nolan M."/>
            <person name="Ohm R."/>
            <person name="Pangilinan J."/>
            <person name="Park H.-J."/>
            <person name="Ramirez L."/>
            <person name="Alfaro M."/>
            <person name="Sun H."/>
            <person name="Tritt A."/>
            <person name="Yoshinaga Y."/>
            <person name="Zwiers L.-H."/>
            <person name="Turgeon B."/>
            <person name="Goodwin S."/>
            <person name="Spatafora J."/>
            <person name="Crous P."/>
            <person name="Grigoriev I."/>
        </authorList>
    </citation>
    <scope>NUCLEOTIDE SEQUENCE</scope>
    <source>
        <strain evidence="7">CBS 125425</strain>
    </source>
</reference>
<keyword evidence="3" id="KW-0802">TPR repeat</keyword>
<evidence type="ECO:0000256" key="4">
    <source>
        <dbReference type="RuleBase" id="RU365011"/>
    </source>
</evidence>
<dbReference type="InterPro" id="IPR029058">
    <property type="entry name" value="AB_hydrolase_fold"/>
</dbReference>
<keyword evidence="8" id="KW-1185">Reference proteome</keyword>
<keyword evidence="4" id="KW-0653">Protein transport</keyword>
<dbReference type="GO" id="GO:0005789">
    <property type="term" value="C:endoplasmic reticulum membrane"/>
    <property type="evidence" value="ECO:0007669"/>
    <property type="project" value="UniProtKB-SubCell"/>
</dbReference>
<feature type="repeat" description="TPR" evidence="3">
    <location>
        <begin position="873"/>
        <end position="906"/>
    </location>
</feature>
<organism evidence="7 8">
    <name type="scientific">Polyplosphaeria fusca</name>
    <dbReference type="NCBI Taxonomy" id="682080"/>
    <lineage>
        <taxon>Eukaryota</taxon>
        <taxon>Fungi</taxon>
        <taxon>Dikarya</taxon>
        <taxon>Ascomycota</taxon>
        <taxon>Pezizomycotina</taxon>
        <taxon>Dothideomycetes</taxon>
        <taxon>Pleosporomycetidae</taxon>
        <taxon>Pleosporales</taxon>
        <taxon>Tetraplosphaeriaceae</taxon>
        <taxon>Polyplosphaeria</taxon>
    </lineage>
</organism>
<dbReference type="AlphaFoldDB" id="A0A9P4QK94"/>
<evidence type="ECO:0000259" key="5">
    <source>
        <dbReference type="Pfam" id="PF07819"/>
    </source>
</evidence>
<comment type="similarity">
    <text evidence="4">Belongs to the GPI inositol-deacylase family.</text>
</comment>
<dbReference type="EC" id="3.1.-.-" evidence="4"/>
<dbReference type="InterPro" id="IPR056681">
    <property type="entry name" value="DUF7779"/>
</dbReference>
<sequence>MGDSELPLLLHDLNLLHGPDSHVDLILIPGIGTPPPEQWGLCSGPWLDALGAMRTRTRLLKFDSDIAFDPAFEWQRLLDEGAKLLNSLMQLCCDENDEAHARPVILAGHSLGGLVVKQALSIANLRAIQHHKYRQLINCIAGIVFISAPHNTANLQDRAVVILKQFSEDKVSKQHLLQLKSDGTKLVDIVGRFQNVNLGVDILTIYERLQTKSKRGWRSKSVLIVNRDLAEIKASHEVCVALTADHAAVCELRQSDGKPDREVLRWLTTVIDNAVHNIEERLKAYAIRNPPSAATSIRTEASIGALNKAAAALDVTTDDVKWTSKAQDGSSSFDRNMNTIFENFSSATGEANLPCFLVNTFTQNEDFYGRQDILDQLDEALLPNTNLIASSEPGKMNHVILCGMAGMGKTEIAIQYAYLRRDEFDAIFWIRAEDSDKLVADFGQIAHALGLLDPSEPDNPVVCRDIAKGWLTNPKRLLGERDDAAGQASATWLLVFDNADDPDLLHDYIPIFGKGSILITTREPDGKNFYALDPVIVNVTPFDDSESTTFLSMLTRGSNQQDQCTEVASLLGGLPLAIAQMAGVMRKQYLDYTEFLEMYEDISERAEIHEMDMGIQRQTARGTISSIWAIDSLSEVARTLLEVFAFLDPDQIQEFIVVNKDTNNLDHDLSKIPSGRAKFLRARGELLHQSLIRRNEDKKEIWMHRVLQDVVKAQLAKRGSEQLVGAFTDALVLVQSSWPVPPVEKRHSVARWPKCEALYPHVDALEEFYDAQLKSELSSEELTLRLVSLLLEAAWWQYERGNFARARDMGEKARKLCTGLDAHKHIISRTHDLLGCVANGSNNPKSSMEHNSKLLKLRQEIVEEQGKPDVLLAYAHNQYGTSLMMAAQYEAAIHYFEQALEIWRALPEFKPGLPSMEYSNLGLALWMLGRTDDALAVLERGQSEREQGFGYMDSESFRAGRLLYALGNVHFTLDHVQESEKFHQRALLQFQSTIGNTYHRTADVCHKLAQHCLRRGDTDSLNKARKLIDQALTTWQADPYGFANEIARTTFLKSRVLEALGEVGAAVALREDAAKKRRVLRPATKEAVLELREEHFNDLVTFWSR</sequence>
<comment type="subcellular location">
    <subcellularLocation>
        <location evidence="4">Endoplasmic reticulum membrane</location>
    </subcellularLocation>
</comment>
<gene>
    <name evidence="7" type="ORF">EJ04DRAFT_517393</name>
</gene>
<dbReference type="GO" id="GO:0043531">
    <property type="term" value="F:ADP binding"/>
    <property type="evidence" value="ECO:0007669"/>
    <property type="project" value="InterPro"/>
</dbReference>
<dbReference type="InterPro" id="IPR027417">
    <property type="entry name" value="P-loop_NTPase"/>
</dbReference>
<dbReference type="Gene3D" id="3.40.50.300">
    <property type="entry name" value="P-loop containing nucleotide triphosphate hydrolases"/>
    <property type="match status" value="1"/>
</dbReference>
<dbReference type="EMBL" id="ML996345">
    <property type="protein sequence ID" value="KAF2727240.1"/>
    <property type="molecule type" value="Genomic_DNA"/>
</dbReference>
<dbReference type="OrthoDB" id="6161812at2759"/>
<dbReference type="InterPro" id="IPR019734">
    <property type="entry name" value="TPR_rpt"/>
</dbReference>
<dbReference type="Pfam" id="PF07819">
    <property type="entry name" value="PGAP1"/>
    <property type="match status" value="1"/>
</dbReference>
<keyword evidence="4" id="KW-0378">Hydrolase</keyword>
<comment type="function">
    <text evidence="1 4">Involved in inositol deacylation of GPI-anchored proteins which plays important roles in the quality control and ER-associated degradation of GPI-anchored proteins.</text>
</comment>
<comment type="caution">
    <text evidence="7">The sequence shown here is derived from an EMBL/GenBank/DDBJ whole genome shotgun (WGS) entry which is preliminary data.</text>
</comment>
<dbReference type="Pfam" id="PF25000">
    <property type="entry name" value="DUF7779"/>
    <property type="match status" value="1"/>
</dbReference>
<keyword evidence="4" id="KW-0256">Endoplasmic reticulum</keyword>
<dbReference type="PANTHER" id="PTHR35205:SF1">
    <property type="entry name" value="ZU5 DOMAIN-CONTAINING PROTEIN"/>
    <property type="match status" value="1"/>
</dbReference>
<dbReference type="GO" id="GO:0015031">
    <property type="term" value="P:protein transport"/>
    <property type="evidence" value="ECO:0007669"/>
    <property type="project" value="UniProtKB-KW"/>
</dbReference>
<evidence type="ECO:0000256" key="1">
    <source>
        <dbReference type="ARBA" id="ARBA00003496"/>
    </source>
</evidence>
<dbReference type="Pfam" id="PF13424">
    <property type="entry name" value="TPR_12"/>
    <property type="match status" value="1"/>
</dbReference>
<dbReference type="SUPFAM" id="SSF53474">
    <property type="entry name" value="alpha/beta-Hydrolases"/>
    <property type="match status" value="1"/>
</dbReference>
<dbReference type="InterPro" id="IPR011990">
    <property type="entry name" value="TPR-like_helical_dom_sf"/>
</dbReference>
<keyword evidence="4" id="KW-0813">Transport</keyword>
<dbReference type="PROSITE" id="PS50005">
    <property type="entry name" value="TPR"/>
    <property type="match status" value="1"/>
</dbReference>
<evidence type="ECO:0000313" key="7">
    <source>
        <dbReference type="EMBL" id="KAF2727240.1"/>
    </source>
</evidence>